<evidence type="ECO:0000313" key="5">
    <source>
        <dbReference type="EMBL" id="EQB01437.1"/>
    </source>
</evidence>
<feature type="compositionally biased region" description="Polar residues" evidence="3">
    <location>
        <begin position="1"/>
        <end position="14"/>
    </location>
</feature>
<dbReference type="RefSeq" id="WP_021239590.1">
    <property type="nucleotide sequence ID" value="NZ_ATHO01000154.1"/>
</dbReference>
<evidence type="ECO:0000256" key="2">
    <source>
        <dbReference type="PROSITE-ProRule" id="PRU00335"/>
    </source>
</evidence>
<evidence type="ECO:0000256" key="1">
    <source>
        <dbReference type="ARBA" id="ARBA00023125"/>
    </source>
</evidence>
<reference evidence="5 6" key="1">
    <citation type="journal article" date="2013" name="Genome Announc.">
        <title>Draft Genome Sequence of Sphingobium quisquiliarum Strain P25T, a Novel Hexachlorocyclohexane (HCH)-Degrading Bacterium Isolated from an HCH Dumpsite.</title>
        <authorList>
            <person name="Kumar Singh A."/>
            <person name="Sangwan N."/>
            <person name="Sharma A."/>
            <person name="Gupta V."/>
            <person name="Khurana J.P."/>
            <person name="Lal R."/>
        </authorList>
    </citation>
    <scope>NUCLEOTIDE SEQUENCE [LARGE SCALE GENOMIC DNA]</scope>
    <source>
        <strain evidence="5 6">P25</strain>
    </source>
</reference>
<dbReference type="PANTHER" id="PTHR30055:SF146">
    <property type="entry name" value="HTH-TYPE TRANSCRIPTIONAL DUAL REGULATOR CECR"/>
    <property type="match status" value="1"/>
</dbReference>
<dbReference type="PROSITE" id="PS50977">
    <property type="entry name" value="HTH_TETR_2"/>
    <property type="match status" value="1"/>
</dbReference>
<dbReference type="PRINTS" id="PR00455">
    <property type="entry name" value="HTHTETR"/>
</dbReference>
<dbReference type="InterPro" id="IPR001647">
    <property type="entry name" value="HTH_TetR"/>
</dbReference>
<dbReference type="InterPro" id="IPR050109">
    <property type="entry name" value="HTH-type_TetR-like_transc_reg"/>
</dbReference>
<name>T0GL63_9SPHN</name>
<dbReference type="GO" id="GO:0003700">
    <property type="term" value="F:DNA-binding transcription factor activity"/>
    <property type="evidence" value="ECO:0007669"/>
    <property type="project" value="TreeGrafter"/>
</dbReference>
<feature type="DNA-binding region" description="H-T-H motif" evidence="2">
    <location>
        <begin position="49"/>
        <end position="68"/>
    </location>
</feature>
<dbReference type="Gene3D" id="1.10.357.10">
    <property type="entry name" value="Tetracycline Repressor, domain 2"/>
    <property type="match status" value="1"/>
</dbReference>
<dbReference type="PANTHER" id="PTHR30055">
    <property type="entry name" value="HTH-TYPE TRANSCRIPTIONAL REGULATOR RUTR"/>
    <property type="match status" value="1"/>
</dbReference>
<dbReference type="PATRIC" id="fig|1329909.3.peg.3424"/>
<keyword evidence="6" id="KW-1185">Reference proteome</keyword>
<comment type="caution">
    <text evidence="5">The sequence shown here is derived from an EMBL/GenBank/DDBJ whole genome shotgun (WGS) entry which is preliminary data.</text>
</comment>
<dbReference type="Pfam" id="PF00440">
    <property type="entry name" value="TetR_N"/>
    <property type="match status" value="1"/>
</dbReference>
<protein>
    <recommendedName>
        <fullName evidence="4">HTH tetR-type domain-containing protein</fullName>
    </recommendedName>
</protein>
<keyword evidence="1 2" id="KW-0238">DNA-binding</keyword>
<dbReference type="GO" id="GO:0000976">
    <property type="term" value="F:transcription cis-regulatory region binding"/>
    <property type="evidence" value="ECO:0007669"/>
    <property type="project" value="TreeGrafter"/>
</dbReference>
<dbReference type="Proteomes" id="UP000015525">
    <property type="component" value="Unassembled WGS sequence"/>
</dbReference>
<feature type="domain" description="HTH tetR-type" evidence="4">
    <location>
        <begin position="26"/>
        <end position="86"/>
    </location>
</feature>
<gene>
    <name evidence="5" type="ORF">L288_17790</name>
</gene>
<dbReference type="EMBL" id="ATHO01000154">
    <property type="protein sequence ID" value="EQB01437.1"/>
    <property type="molecule type" value="Genomic_DNA"/>
</dbReference>
<evidence type="ECO:0000313" key="6">
    <source>
        <dbReference type="Proteomes" id="UP000015525"/>
    </source>
</evidence>
<proteinExistence type="predicted"/>
<accession>T0GL63</accession>
<feature type="region of interest" description="Disordered" evidence="3">
    <location>
        <begin position="1"/>
        <end position="22"/>
    </location>
</feature>
<dbReference type="SUPFAM" id="SSF46689">
    <property type="entry name" value="Homeodomain-like"/>
    <property type="match status" value="1"/>
</dbReference>
<evidence type="ECO:0000256" key="3">
    <source>
        <dbReference type="SAM" id="MobiDB-lite"/>
    </source>
</evidence>
<dbReference type="AlphaFoldDB" id="T0GL63"/>
<organism evidence="5 6">
    <name type="scientific">Sphingobium quisquiliarum P25</name>
    <dbReference type="NCBI Taxonomy" id="1329909"/>
    <lineage>
        <taxon>Bacteria</taxon>
        <taxon>Pseudomonadati</taxon>
        <taxon>Pseudomonadota</taxon>
        <taxon>Alphaproteobacteria</taxon>
        <taxon>Sphingomonadales</taxon>
        <taxon>Sphingomonadaceae</taxon>
        <taxon>Sphingobium</taxon>
    </lineage>
</organism>
<evidence type="ECO:0000259" key="4">
    <source>
        <dbReference type="PROSITE" id="PS50977"/>
    </source>
</evidence>
<sequence length="221" mass="24047">MESGTANKGANAQKSRGGRPRQEVATRLASHILDVALEQFLARGVERVSMDEIAARAGTTKRTLYSRYGSKTGLLVAVVQWGIAMHMRPVAGAIPQGTVRERLVHVARRMLDLSLKPEIIGLEQLARQAAAQDIEIPGGRLTLSSQTGVELIQGILDEGSAAGSVHVTDTHFAAAFLLDALVIVPRARILWKQFENKPRAKMEYMERTLDLLASGMPFLSP</sequence>
<dbReference type="InterPro" id="IPR009057">
    <property type="entry name" value="Homeodomain-like_sf"/>
</dbReference>